<sequence>MGIRPKVHFFDTSNNLKKIPYSKFDRLLAGDQKVCYQQYASQRIKCAISYVEILNRQPIKIVHCDYIIIPFNEVGGLNIVEYQHGKALMYQSIDLLSDLNNIIDLQRLKAQKQFSNDFTWQANQQQIKAIVDQIFF</sequence>
<dbReference type="STRING" id="1123010.SAMN02745724_03021"/>
<organism evidence="1 2">
    <name type="scientific">Pseudoalteromonas denitrificans DSM 6059</name>
    <dbReference type="NCBI Taxonomy" id="1123010"/>
    <lineage>
        <taxon>Bacteria</taxon>
        <taxon>Pseudomonadati</taxon>
        <taxon>Pseudomonadota</taxon>
        <taxon>Gammaproteobacteria</taxon>
        <taxon>Alteromonadales</taxon>
        <taxon>Pseudoalteromonadaceae</taxon>
        <taxon>Pseudoalteromonas</taxon>
    </lineage>
</organism>
<dbReference type="AlphaFoldDB" id="A0A1I1NJP9"/>
<dbReference type="EMBL" id="FOLO01000024">
    <property type="protein sequence ID" value="SFC94953.1"/>
    <property type="molecule type" value="Genomic_DNA"/>
</dbReference>
<name>A0A1I1NJP9_9GAMM</name>
<dbReference type="Proteomes" id="UP000198862">
    <property type="component" value="Unassembled WGS sequence"/>
</dbReference>
<dbReference type="OrthoDB" id="6226348at2"/>
<dbReference type="RefSeq" id="WP_091985799.1">
    <property type="nucleotide sequence ID" value="NZ_FOLO01000024.1"/>
</dbReference>
<reference evidence="1 2" key="1">
    <citation type="submission" date="2016-10" db="EMBL/GenBank/DDBJ databases">
        <authorList>
            <person name="de Groot N.N."/>
        </authorList>
    </citation>
    <scope>NUCLEOTIDE SEQUENCE [LARGE SCALE GENOMIC DNA]</scope>
    <source>
        <strain evidence="1 2">DSM 6059</strain>
    </source>
</reference>
<keyword evidence="2" id="KW-1185">Reference proteome</keyword>
<proteinExistence type="predicted"/>
<evidence type="ECO:0000313" key="2">
    <source>
        <dbReference type="Proteomes" id="UP000198862"/>
    </source>
</evidence>
<accession>A0A1I1NJP9</accession>
<gene>
    <name evidence="1" type="ORF">SAMN02745724_03021</name>
</gene>
<protein>
    <submittedName>
        <fullName evidence="1">Uncharacterized protein</fullName>
    </submittedName>
</protein>
<evidence type="ECO:0000313" key="1">
    <source>
        <dbReference type="EMBL" id="SFC94953.1"/>
    </source>
</evidence>